<evidence type="ECO:0000313" key="1">
    <source>
        <dbReference type="EMBL" id="QTA84241.1"/>
    </source>
</evidence>
<dbReference type="AlphaFoldDB" id="A0A975BF22"/>
<reference evidence="1" key="1">
    <citation type="journal article" date="2021" name="Microb. Physiol.">
        <title>Proteogenomic Insights into the Physiology of Marine, Sulfate-Reducing, Filamentous Desulfonema limicola and Desulfonema magnum.</title>
        <authorList>
            <person name="Schnaars V."/>
            <person name="Wohlbrand L."/>
            <person name="Scheve S."/>
            <person name="Hinrichs C."/>
            <person name="Reinhardt R."/>
            <person name="Rabus R."/>
        </authorList>
    </citation>
    <scope>NUCLEOTIDE SEQUENCE</scope>
    <source>
        <strain evidence="1">4be13</strain>
    </source>
</reference>
<protein>
    <submittedName>
        <fullName evidence="1">Uncharacterized protein</fullName>
    </submittedName>
</protein>
<keyword evidence="2" id="KW-1185">Reference proteome</keyword>
<accession>A0A975BF22</accession>
<dbReference type="Proteomes" id="UP000663722">
    <property type="component" value="Chromosome"/>
</dbReference>
<evidence type="ECO:0000313" key="2">
    <source>
        <dbReference type="Proteomes" id="UP000663722"/>
    </source>
</evidence>
<sequence>MYSFCRTGPVFKDRILIYGNNPRLNRRQNQSEETEVVLATGMSFF</sequence>
<dbReference type="KEGG" id="dmm:dnm_002350"/>
<dbReference type="EMBL" id="CP061800">
    <property type="protein sequence ID" value="QTA84241.1"/>
    <property type="molecule type" value="Genomic_DNA"/>
</dbReference>
<name>A0A975BF22_9BACT</name>
<proteinExistence type="predicted"/>
<organism evidence="1 2">
    <name type="scientific">Desulfonema magnum</name>
    <dbReference type="NCBI Taxonomy" id="45655"/>
    <lineage>
        <taxon>Bacteria</taxon>
        <taxon>Pseudomonadati</taxon>
        <taxon>Thermodesulfobacteriota</taxon>
        <taxon>Desulfobacteria</taxon>
        <taxon>Desulfobacterales</taxon>
        <taxon>Desulfococcaceae</taxon>
        <taxon>Desulfonema</taxon>
    </lineage>
</organism>
<gene>
    <name evidence="1" type="ORF">dnm_002350</name>
</gene>